<comment type="catalytic activity">
    <reaction evidence="3">
        <text>O-phospho-D-serine + H2O = D-serine + phosphate</text>
        <dbReference type="Rhea" id="RHEA:24873"/>
        <dbReference type="ChEBI" id="CHEBI:15377"/>
        <dbReference type="ChEBI" id="CHEBI:35247"/>
        <dbReference type="ChEBI" id="CHEBI:43474"/>
        <dbReference type="ChEBI" id="CHEBI:58680"/>
        <dbReference type="EC" id="3.1.3.3"/>
    </reaction>
</comment>
<dbReference type="NCBIfam" id="TIGR01549">
    <property type="entry name" value="HAD-SF-IA-v1"/>
    <property type="match status" value="1"/>
</dbReference>
<evidence type="ECO:0000313" key="4">
    <source>
        <dbReference type="EMBL" id="NOU70843.1"/>
    </source>
</evidence>
<dbReference type="HAMAP" id="MF_02240">
    <property type="entry name" value="PSP"/>
    <property type="match status" value="1"/>
</dbReference>
<dbReference type="InterPro" id="IPR023214">
    <property type="entry name" value="HAD_sf"/>
</dbReference>
<organism evidence="4 5">
    <name type="scientific">Paenibacillus phytorum</name>
    <dbReference type="NCBI Taxonomy" id="2654977"/>
    <lineage>
        <taxon>Bacteria</taxon>
        <taxon>Bacillati</taxon>
        <taxon>Bacillota</taxon>
        <taxon>Bacilli</taxon>
        <taxon>Bacillales</taxon>
        <taxon>Paenibacillaceae</taxon>
        <taxon>Paenibacillus</taxon>
    </lineage>
</organism>
<dbReference type="InterPro" id="IPR036412">
    <property type="entry name" value="HAD-like_sf"/>
</dbReference>
<comment type="similarity">
    <text evidence="3">Belongs to the HAD-like hydrolase superfamily.</text>
</comment>
<dbReference type="Gene3D" id="1.20.120.710">
    <property type="entry name" value="Haloacid dehalogenase hydrolase-like domain"/>
    <property type="match status" value="1"/>
</dbReference>
<keyword evidence="5" id="KW-1185">Reference proteome</keyword>
<proteinExistence type="inferred from homology"/>
<comment type="caution">
    <text evidence="4">The sequence shown here is derived from an EMBL/GenBank/DDBJ whole genome shotgun (WGS) entry which is preliminary data.</text>
</comment>
<reference evidence="4 5" key="1">
    <citation type="submission" date="2019-10" db="EMBL/GenBank/DDBJ databases">
        <title>Description of Paenibacillus terrestris sp. nov.</title>
        <authorList>
            <person name="Carlier A."/>
            <person name="Qi S."/>
        </authorList>
    </citation>
    <scope>NUCLEOTIDE SEQUENCE [LARGE SCALE GENOMIC DNA]</scope>
    <source>
        <strain evidence="4 5">LMG 31458</strain>
    </source>
</reference>
<comment type="pathway">
    <text evidence="3">Amino-acid biosynthesis; L-serine biosynthesis; L-serine from 3-phospho-D-glycerate: step 3/3.</text>
</comment>
<dbReference type="Pfam" id="PF00702">
    <property type="entry name" value="Hydrolase"/>
    <property type="match status" value="1"/>
</dbReference>
<comment type="cofactor">
    <cofactor evidence="3">
        <name>Mg(2+)</name>
        <dbReference type="ChEBI" id="CHEBI:18420"/>
    </cofactor>
    <cofactor evidence="3">
        <name>Co(2+)</name>
        <dbReference type="ChEBI" id="CHEBI:48828"/>
    </cofactor>
</comment>
<sequence>MGGLWIMKPIKAIIFDLDNTLLWDEQSINEAFQETCRMASESVNVNAAALESAVRESSEHLFRSMACYEFAKMIEVTHLEALWGRFDSKEHPSFLELEQFAPIYQKESWTQGLFKLGIDDPILGEKLAVRFARERRERPLVYETTFEVLNALHHNYQLLLMTNGAPDLQQEKVDSIPGLAAYFDHILISGSFGKGKPDPTIFEHALNLLGTTVEETIMVGDNLDTDIRGALGVGMRNVWINHHNRTAPIHNRPSYEIATLPELLGILKPE</sequence>
<dbReference type="SFLD" id="SFLDG01135">
    <property type="entry name" value="C1.5.6:_HAD__Beta-PGM__Phospha"/>
    <property type="match status" value="1"/>
</dbReference>
<dbReference type="SFLD" id="SFLDS00003">
    <property type="entry name" value="Haloacid_Dehalogenase"/>
    <property type="match status" value="1"/>
</dbReference>
<dbReference type="PANTHER" id="PTHR46470:SF3">
    <property type="entry name" value="N-ACYLNEURAMINATE-9-PHOSPHATASE"/>
    <property type="match status" value="1"/>
</dbReference>
<name>A0ABX1XQM4_9BACL</name>
<dbReference type="EC" id="3.1.3.3" evidence="3"/>
<dbReference type="SUPFAM" id="SSF56784">
    <property type="entry name" value="HAD-like"/>
    <property type="match status" value="1"/>
</dbReference>
<dbReference type="EMBL" id="WHOA01000030">
    <property type="protein sequence ID" value="NOU70843.1"/>
    <property type="molecule type" value="Genomic_DNA"/>
</dbReference>
<evidence type="ECO:0000256" key="1">
    <source>
        <dbReference type="ARBA" id="ARBA00022801"/>
    </source>
</evidence>
<dbReference type="GO" id="GO:0016787">
    <property type="term" value="F:hydrolase activity"/>
    <property type="evidence" value="ECO:0007669"/>
    <property type="project" value="UniProtKB-KW"/>
</dbReference>
<comment type="catalytic activity">
    <reaction evidence="3">
        <text>O-phospho-L-serine + H2O = L-serine + phosphate</text>
        <dbReference type="Rhea" id="RHEA:21208"/>
        <dbReference type="ChEBI" id="CHEBI:15377"/>
        <dbReference type="ChEBI" id="CHEBI:33384"/>
        <dbReference type="ChEBI" id="CHEBI:43474"/>
        <dbReference type="ChEBI" id="CHEBI:57524"/>
        <dbReference type="EC" id="3.1.3.3"/>
    </reaction>
</comment>
<dbReference type="InterPro" id="IPR006439">
    <property type="entry name" value="HAD-SF_hydro_IA"/>
</dbReference>
<dbReference type="NCBIfam" id="TIGR01509">
    <property type="entry name" value="HAD-SF-IA-v3"/>
    <property type="match status" value="1"/>
</dbReference>
<dbReference type="InterPro" id="IPR044266">
    <property type="entry name" value="PSP_YsaA"/>
</dbReference>
<evidence type="ECO:0000313" key="5">
    <source>
        <dbReference type="Proteomes" id="UP000616779"/>
    </source>
</evidence>
<comment type="function">
    <text evidence="3">Catalyzes the last step of the phosphorylated serine biosynthetic pathway, i.e. dephosphorylation of O-phospho-L-serine to form L-serine.</text>
</comment>
<keyword evidence="3" id="KW-0028">Amino-acid biosynthesis</keyword>
<gene>
    <name evidence="4" type="ORF">GC098_05260</name>
</gene>
<evidence type="ECO:0000256" key="3">
    <source>
        <dbReference type="HAMAP-Rule" id="MF_02240"/>
    </source>
</evidence>
<keyword evidence="1 3" id="KW-0378">Hydrolase</keyword>
<keyword evidence="3" id="KW-0718">Serine biosynthesis</keyword>
<dbReference type="SFLD" id="SFLDG01129">
    <property type="entry name" value="C1.5:_HAD__Beta-PGM__Phosphata"/>
    <property type="match status" value="1"/>
</dbReference>
<dbReference type="Proteomes" id="UP000616779">
    <property type="component" value="Unassembled WGS sequence"/>
</dbReference>
<dbReference type="Gene3D" id="3.40.50.1000">
    <property type="entry name" value="HAD superfamily/HAD-like"/>
    <property type="match status" value="1"/>
</dbReference>
<dbReference type="InterPro" id="IPR051400">
    <property type="entry name" value="HAD-like_hydrolase"/>
</dbReference>
<protein>
    <recommendedName>
        <fullName evidence="3">Phosphoserine phosphatase</fullName>
        <shortName evidence="3">PSP</shortName>
        <ecNumber evidence="3">3.1.3.3</ecNumber>
    </recommendedName>
</protein>
<accession>A0ABX1XQM4</accession>
<keyword evidence="2 3" id="KW-0460">Magnesium</keyword>
<evidence type="ECO:0000256" key="2">
    <source>
        <dbReference type="ARBA" id="ARBA00022842"/>
    </source>
</evidence>
<dbReference type="PANTHER" id="PTHR46470">
    <property type="entry name" value="N-ACYLNEURAMINATE-9-PHOSPHATASE"/>
    <property type="match status" value="1"/>
</dbReference>
<keyword evidence="3" id="KW-0170">Cobalt</keyword>